<dbReference type="GO" id="GO:0051536">
    <property type="term" value="F:iron-sulfur cluster binding"/>
    <property type="evidence" value="ECO:0007669"/>
    <property type="project" value="InterPro"/>
</dbReference>
<organism evidence="2 3">
    <name type="scientific">Candidatus Shapirobacteria bacterium CG10_big_fil_rev_8_21_14_0_10_38_14</name>
    <dbReference type="NCBI Taxonomy" id="1974483"/>
    <lineage>
        <taxon>Bacteria</taxon>
        <taxon>Candidatus Shapironibacteriota</taxon>
    </lineage>
</organism>
<proteinExistence type="predicted"/>
<sequence>MYSKKVLEHVRHPRNLGEIKNPDGMATVGNRICGDVMRLYIKVEKKNGKEYIKEAKFQTLGCGAALATSSIITTMVKGKALDEAGKITDKAVAEALGGLPPVKFHCSVLAADALKKAIEDYRKKK</sequence>
<comment type="caution">
    <text evidence="2">The sequence shown here is derived from an EMBL/GenBank/DDBJ whole genome shotgun (WGS) entry which is preliminary data.</text>
</comment>
<dbReference type="Pfam" id="PF01592">
    <property type="entry name" value="NifU_N"/>
    <property type="match status" value="1"/>
</dbReference>
<evidence type="ECO:0000313" key="2">
    <source>
        <dbReference type="EMBL" id="PJE69218.1"/>
    </source>
</evidence>
<dbReference type="PANTHER" id="PTHR10093">
    <property type="entry name" value="IRON-SULFUR CLUSTER ASSEMBLY ENZYME NIFU HOMOLOG"/>
    <property type="match status" value="1"/>
</dbReference>
<dbReference type="EMBL" id="PFEL01000045">
    <property type="protein sequence ID" value="PJE69218.1"/>
    <property type="molecule type" value="Genomic_DNA"/>
</dbReference>
<evidence type="ECO:0000313" key="3">
    <source>
        <dbReference type="Proteomes" id="UP000229500"/>
    </source>
</evidence>
<dbReference type="Proteomes" id="UP000229500">
    <property type="component" value="Unassembled WGS sequence"/>
</dbReference>
<dbReference type="Gene3D" id="3.90.1010.10">
    <property type="match status" value="1"/>
</dbReference>
<name>A0A2M8L612_9BACT</name>
<feature type="domain" description="NIF system FeS cluster assembly NifU N-terminal" evidence="1">
    <location>
        <begin position="1"/>
        <end position="125"/>
    </location>
</feature>
<reference evidence="3" key="1">
    <citation type="submission" date="2017-09" db="EMBL/GenBank/DDBJ databases">
        <title>Depth-based differentiation of microbial function through sediment-hosted aquifers and enrichment of novel symbionts in the deep terrestrial subsurface.</title>
        <authorList>
            <person name="Probst A.J."/>
            <person name="Ladd B."/>
            <person name="Jarett J.K."/>
            <person name="Geller-Mcgrath D.E."/>
            <person name="Sieber C.M.K."/>
            <person name="Emerson J.B."/>
            <person name="Anantharaman K."/>
            <person name="Thomas B.C."/>
            <person name="Malmstrom R."/>
            <person name="Stieglmeier M."/>
            <person name="Klingl A."/>
            <person name="Woyke T."/>
            <person name="Ryan C.M."/>
            <person name="Banfield J.F."/>
        </authorList>
    </citation>
    <scope>NUCLEOTIDE SEQUENCE [LARGE SCALE GENOMIC DNA]</scope>
</reference>
<accession>A0A2M8L612</accession>
<dbReference type="SUPFAM" id="SSF82649">
    <property type="entry name" value="SufE/NifU"/>
    <property type="match status" value="1"/>
</dbReference>
<dbReference type="AlphaFoldDB" id="A0A2M8L612"/>
<evidence type="ECO:0000259" key="1">
    <source>
        <dbReference type="Pfam" id="PF01592"/>
    </source>
</evidence>
<dbReference type="CDD" id="cd06664">
    <property type="entry name" value="IscU_like"/>
    <property type="match status" value="1"/>
</dbReference>
<dbReference type="InterPro" id="IPR002871">
    <property type="entry name" value="NIF_FeS_clus_asmbl_NifU_N"/>
</dbReference>
<gene>
    <name evidence="2" type="ORF">COU96_00995</name>
</gene>
<dbReference type="GO" id="GO:0005506">
    <property type="term" value="F:iron ion binding"/>
    <property type="evidence" value="ECO:0007669"/>
    <property type="project" value="InterPro"/>
</dbReference>
<dbReference type="GO" id="GO:0016226">
    <property type="term" value="P:iron-sulfur cluster assembly"/>
    <property type="evidence" value="ECO:0007669"/>
    <property type="project" value="InterPro"/>
</dbReference>
<protein>
    <submittedName>
        <fullName evidence="2">Iron-sulfur cluster assembly scaffold protein</fullName>
    </submittedName>
</protein>